<protein>
    <submittedName>
        <fullName evidence="6">Outer membrane receptor proteins, mostly Fe transport</fullName>
    </submittedName>
</protein>
<gene>
    <name evidence="6" type="ORF">SAMN05444267_100797</name>
</gene>
<evidence type="ECO:0000259" key="5">
    <source>
        <dbReference type="Pfam" id="PF14905"/>
    </source>
</evidence>
<dbReference type="PANTHER" id="PTHR40980:SF4">
    <property type="entry name" value="TONB-DEPENDENT RECEPTOR-LIKE BETA-BARREL DOMAIN-CONTAINING PROTEIN"/>
    <property type="match status" value="1"/>
</dbReference>
<dbReference type="EMBL" id="FRAV01000007">
    <property type="protein sequence ID" value="SHK74739.1"/>
    <property type="molecule type" value="Genomic_DNA"/>
</dbReference>
<dbReference type="Proteomes" id="UP000184364">
    <property type="component" value="Unassembled WGS sequence"/>
</dbReference>
<dbReference type="Gene3D" id="2.40.170.20">
    <property type="entry name" value="TonB-dependent receptor, beta-barrel domain"/>
    <property type="match status" value="1"/>
</dbReference>
<dbReference type="STRING" id="1302687.SAMN05444267_100797"/>
<evidence type="ECO:0000256" key="1">
    <source>
        <dbReference type="ARBA" id="ARBA00004442"/>
    </source>
</evidence>
<proteinExistence type="predicted"/>
<evidence type="ECO:0000256" key="4">
    <source>
        <dbReference type="SAM" id="Phobius"/>
    </source>
</evidence>
<comment type="subcellular location">
    <subcellularLocation>
        <location evidence="1">Cell outer membrane</location>
    </subcellularLocation>
</comment>
<keyword evidence="3" id="KW-0998">Cell outer membrane</keyword>
<dbReference type="AlphaFoldDB" id="A0A1M6UZS6"/>
<evidence type="ECO:0000313" key="7">
    <source>
        <dbReference type="Proteomes" id="UP000184364"/>
    </source>
</evidence>
<evidence type="ECO:0000313" key="6">
    <source>
        <dbReference type="EMBL" id="SHK74739.1"/>
    </source>
</evidence>
<dbReference type="SUPFAM" id="SSF56935">
    <property type="entry name" value="Porins"/>
    <property type="match status" value="1"/>
</dbReference>
<evidence type="ECO:0000256" key="2">
    <source>
        <dbReference type="ARBA" id="ARBA00023136"/>
    </source>
</evidence>
<name>A0A1M6UZS6_9FLAO</name>
<reference evidence="7" key="1">
    <citation type="submission" date="2016-11" db="EMBL/GenBank/DDBJ databases">
        <authorList>
            <person name="Varghese N."/>
            <person name="Submissions S."/>
        </authorList>
    </citation>
    <scope>NUCLEOTIDE SEQUENCE [LARGE SCALE GENOMIC DNA]</scope>
    <source>
        <strain evidence="7">DSM 26899</strain>
    </source>
</reference>
<keyword evidence="4" id="KW-0812">Transmembrane</keyword>
<organism evidence="6 7">
    <name type="scientific">Chryseobacterium polytrichastri</name>
    <dbReference type="NCBI Taxonomy" id="1302687"/>
    <lineage>
        <taxon>Bacteria</taxon>
        <taxon>Pseudomonadati</taxon>
        <taxon>Bacteroidota</taxon>
        <taxon>Flavobacteriia</taxon>
        <taxon>Flavobacteriales</taxon>
        <taxon>Weeksellaceae</taxon>
        <taxon>Chryseobacterium group</taxon>
        <taxon>Chryseobacterium</taxon>
    </lineage>
</organism>
<dbReference type="PANTHER" id="PTHR40980">
    <property type="entry name" value="PLUG DOMAIN-CONTAINING PROTEIN"/>
    <property type="match status" value="1"/>
</dbReference>
<dbReference type="GO" id="GO:0009279">
    <property type="term" value="C:cell outer membrane"/>
    <property type="evidence" value="ECO:0007669"/>
    <property type="project" value="UniProtKB-SubCell"/>
</dbReference>
<dbReference type="InterPro" id="IPR036942">
    <property type="entry name" value="Beta-barrel_TonB_sf"/>
</dbReference>
<dbReference type="InterPro" id="IPR041700">
    <property type="entry name" value="OMP_b-brl_3"/>
</dbReference>
<feature type="transmembrane region" description="Helical" evidence="4">
    <location>
        <begin position="12"/>
        <end position="31"/>
    </location>
</feature>
<dbReference type="Pfam" id="PF14905">
    <property type="entry name" value="OMP_b-brl_3"/>
    <property type="match status" value="1"/>
</dbReference>
<evidence type="ECO:0000256" key="3">
    <source>
        <dbReference type="ARBA" id="ARBA00023237"/>
    </source>
</evidence>
<keyword evidence="6" id="KW-0675">Receptor</keyword>
<keyword evidence="4" id="KW-1133">Transmembrane helix</keyword>
<keyword evidence="2 4" id="KW-0472">Membrane</keyword>
<keyword evidence="7" id="KW-1185">Reference proteome</keyword>
<feature type="domain" description="Outer membrane protein beta-barrel" evidence="5">
    <location>
        <begin position="305"/>
        <end position="712"/>
    </location>
</feature>
<sequence length="737" mass="84165">MHDKCLIDEKLNLVKRIISTIVLLIGTLAFAQVKNDSIKGKDIEAVTVTVRKATVESKADRTVFNVANSSILAGNTTWDVLRMTPLVSIDNNDAIKAEGESVTVYINDRKSVFTGKELKEYLATIPADNLMKIEVITSPSSRYESAGSVINIVLKKRDDEGMKGSVTLNNRQNTKNSQYSNLNLNYHKKNFTQTLIGSYNDNTHIEKNNYLYTRYADNQISKFNSVDTNKRQSPSVSSTSEYALNDKNTIGLILEYYQSKVSSFSDADGSVSLNNDFQSYIQNQNASGLNRMLGTNFFYKYYDKEKNRILDINIGSNYESQAEDNTFLKNGIDAKGNKSFNETLISNYNQTRNYYLKVDYTQPLGKSGSGGTVEFGGKMDFNNNVVPYDLYENSITSNPPGNSSDRRNDYFRYEDNVNSIYLNYSKTFFKKLETRVGLRYEHIDFKIQQDVAGTKRKESYGNFLPNILLKYSFSDKYDLSLTYNRNVWRPWYTEFNPFLIPNNEGIYYRGNMDLNPNPSDRIVMKLGLFKKYFISARYMFTNQDYWTTFATENGKTVTYPGNFTGKIEKYYLYANTNQTFLKNKLSVNLGVGWYYNDNSDFNAKNGLEGARDYISYIGGSTNISYTNLFNKNINLSAWVEISNQNNGNSYANKANVFHTISVTKIFPKTQIETSVQLMNIFKRPVYDGTTFSNIGTTQNYSRWDWYGVSLSFVKRFGNQKVKDNTKTDVEKNGGGGK</sequence>
<accession>A0A1M6UZS6</accession>